<accession>A2G5U9</accession>
<dbReference type="InParanoid" id="A2G5U9"/>
<feature type="domain" description="VPS9" evidence="1">
    <location>
        <begin position="308"/>
        <end position="466"/>
    </location>
</feature>
<evidence type="ECO:0000313" key="3">
    <source>
        <dbReference type="Proteomes" id="UP000001542"/>
    </source>
</evidence>
<dbReference type="VEuPathDB" id="TrichDB:TVAG_148410"/>
<dbReference type="RefSeq" id="XP_001300404.1">
    <property type="nucleotide sequence ID" value="XM_001300403.1"/>
</dbReference>
<keyword evidence="3" id="KW-1185">Reference proteome</keyword>
<dbReference type="Proteomes" id="UP000001542">
    <property type="component" value="Unassembled WGS sequence"/>
</dbReference>
<sequence>MSESSKPRICFDDWVEAHHKLLENIEFLTQNDNNSQQSNQKFQMKRQGIHTREYNRLTNVIESLESLVHKTEQELDHQYLDDPCKNVFPYYGVRSDNFLVRELIYLEKKRTKLRLKGMTFKLVQYNNKLLELYEVASLFTLNIIPLNTICRPLQKIFAFEDFPQKESTINKDSRLTARINYIRSTLAKIKTPAWVSDFQSYLITVARESVLRTDSKTSYFYPTEQEIEISRALLSRPTKFSTEIETIFKELKVNSPKEPFIQSLVQIAYEWMPKDLKTPEEMSACILILFRVGFNYVYQKYSNFFICSEEDNKISEKIEKIARRPLSDFPFPLGLMQKSDSSSCIRDVFRNDAHFYSASQFLALAEYESNPLDALFAVHKCLVCIHKAALINRLGVNPASLEDVNSLLCFDDLFSLFFGTAIASDISSLGRLYSFIDEYIPKQCLSPSFEYSYSNLQALILHIKNI</sequence>
<evidence type="ECO:0000259" key="1">
    <source>
        <dbReference type="PROSITE" id="PS51205"/>
    </source>
</evidence>
<dbReference type="PROSITE" id="PS51205">
    <property type="entry name" value="VPS9"/>
    <property type="match status" value="1"/>
</dbReference>
<dbReference type="EMBL" id="DS114446">
    <property type="protein sequence ID" value="EAX87474.1"/>
    <property type="molecule type" value="Genomic_DNA"/>
</dbReference>
<dbReference type="SMR" id="A2G5U9"/>
<proteinExistence type="predicted"/>
<organism evidence="2 3">
    <name type="scientific">Trichomonas vaginalis (strain ATCC PRA-98 / G3)</name>
    <dbReference type="NCBI Taxonomy" id="412133"/>
    <lineage>
        <taxon>Eukaryota</taxon>
        <taxon>Metamonada</taxon>
        <taxon>Parabasalia</taxon>
        <taxon>Trichomonadida</taxon>
        <taxon>Trichomonadidae</taxon>
        <taxon>Trichomonas</taxon>
    </lineage>
</organism>
<gene>
    <name evidence="2" type="ORF">TVAG_148410</name>
</gene>
<dbReference type="Gene3D" id="1.20.1050.80">
    <property type="entry name" value="VPS9 domain"/>
    <property type="match status" value="1"/>
</dbReference>
<dbReference type="AlphaFoldDB" id="A2G5U9"/>
<reference evidence="2" key="2">
    <citation type="journal article" date="2007" name="Science">
        <title>Draft genome sequence of the sexually transmitted pathogen Trichomonas vaginalis.</title>
        <authorList>
            <person name="Carlton J.M."/>
            <person name="Hirt R.P."/>
            <person name="Silva J.C."/>
            <person name="Delcher A.L."/>
            <person name="Schatz M."/>
            <person name="Zhao Q."/>
            <person name="Wortman J.R."/>
            <person name="Bidwell S.L."/>
            <person name="Alsmark U.C.M."/>
            <person name="Besteiro S."/>
            <person name="Sicheritz-Ponten T."/>
            <person name="Noel C.J."/>
            <person name="Dacks J.B."/>
            <person name="Foster P.G."/>
            <person name="Simillion C."/>
            <person name="Van de Peer Y."/>
            <person name="Miranda-Saavedra D."/>
            <person name="Barton G.J."/>
            <person name="Westrop G.D."/>
            <person name="Mueller S."/>
            <person name="Dessi D."/>
            <person name="Fiori P.L."/>
            <person name="Ren Q."/>
            <person name="Paulsen I."/>
            <person name="Zhang H."/>
            <person name="Bastida-Corcuera F.D."/>
            <person name="Simoes-Barbosa A."/>
            <person name="Brown M.T."/>
            <person name="Hayes R.D."/>
            <person name="Mukherjee M."/>
            <person name="Okumura C.Y."/>
            <person name="Schneider R."/>
            <person name="Smith A.J."/>
            <person name="Vanacova S."/>
            <person name="Villalvazo M."/>
            <person name="Haas B.J."/>
            <person name="Pertea M."/>
            <person name="Feldblyum T.V."/>
            <person name="Utterback T.R."/>
            <person name="Shu C.L."/>
            <person name="Osoegawa K."/>
            <person name="de Jong P.J."/>
            <person name="Hrdy I."/>
            <person name="Horvathova L."/>
            <person name="Zubacova Z."/>
            <person name="Dolezal P."/>
            <person name="Malik S.B."/>
            <person name="Logsdon J.M. Jr."/>
            <person name="Henze K."/>
            <person name="Gupta A."/>
            <person name="Wang C.C."/>
            <person name="Dunne R.L."/>
            <person name="Upcroft J.A."/>
            <person name="Upcroft P."/>
            <person name="White O."/>
            <person name="Salzberg S.L."/>
            <person name="Tang P."/>
            <person name="Chiu C.-H."/>
            <person name="Lee Y.-S."/>
            <person name="Embley T.M."/>
            <person name="Coombs G.H."/>
            <person name="Mottram J.C."/>
            <person name="Tachezy J."/>
            <person name="Fraser-Liggett C.M."/>
            <person name="Johnson P.J."/>
        </authorList>
    </citation>
    <scope>NUCLEOTIDE SEQUENCE [LARGE SCALE GENOMIC DNA]</scope>
    <source>
        <strain evidence="2">G3</strain>
    </source>
</reference>
<dbReference type="InterPro" id="IPR037191">
    <property type="entry name" value="VPS9_dom_sf"/>
</dbReference>
<reference evidence="2" key="1">
    <citation type="submission" date="2006-10" db="EMBL/GenBank/DDBJ databases">
        <authorList>
            <person name="Amadeo P."/>
            <person name="Zhao Q."/>
            <person name="Wortman J."/>
            <person name="Fraser-Liggett C."/>
            <person name="Carlton J."/>
        </authorList>
    </citation>
    <scope>NUCLEOTIDE SEQUENCE</scope>
    <source>
        <strain evidence="2">G3</strain>
    </source>
</reference>
<name>A2G5U9_TRIV3</name>
<dbReference type="InterPro" id="IPR003123">
    <property type="entry name" value="VPS9"/>
</dbReference>
<dbReference type="SUPFAM" id="SSF109993">
    <property type="entry name" value="VPS9 domain"/>
    <property type="match status" value="1"/>
</dbReference>
<protein>
    <recommendedName>
        <fullName evidence="1">VPS9 domain-containing protein</fullName>
    </recommendedName>
</protein>
<dbReference type="KEGG" id="tva:4745126"/>
<dbReference type="VEuPathDB" id="TrichDB:TVAGG3_0010250"/>
<evidence type="ECO:0000313" key="2">
    <source>
        <dbReference type="EMBL" id="EAX87474.1"/>
    </source>
</evidence>